<keyword evidence="7" id="KW-0472">Membrane</keyword>
<name>A0A1F7H6T5_9BACT</name>
<comment type="function">
    <text evidence="1">Produces ATP from ADP in the presence of a proton gradient across the membrane. The gamma chain is believed to be important in regulating ATPase activity and the flow of protons through the CF(0) complex.</text>
</comment>
<feature type="compositionally biased region" description="Polar residues" evidence="11">
    <location>
        <begin position="82"/>
        <end position="91"/>
    </location>
</feature>
<dbReference type="Gene3D" id="3.40.1380.10">
    <property type="match status" value="1"/>
</dbReference>
<evidence type="ECO:0000256" key="3">
    <source>
        <dbReference type="ARBA" id="ARBA00007681"/>
    </source>
</evidence>
<keyword evidence="6" id="KW-0406">Ion transport</keyword>
<evidence type="ECO:0000256" key="1">
    <source>
        <dbReference type="ARBA" id="ARBA00003456"/>
    </source>
</evidence>
<evidence type="ECO:0000313" key="12">
    <source>
        <dbReference type="EMBL" id="OGK26805.1"/>
    </source>
</evidence>
<keyword evidence="5" id="KW-0375">Hydrogen ion transport</keyword>
<feature type="coiled-coil region" evidence="10">
    <location>
        <begin position="254"/>
        <end position="298"/>
    </location>
</feature>
<keyword evidence="4" id="KW-0813">Transport</keyword>
<keyword evidence="10" id="KW-0175">Coiled coil</keyword>
<evidence type="ECO:0000256" key="8">
    <source>
        <dbReference type="ARBA" id="ARBA00023196"/>
    </source>
</evidence>
<dbReference type="Proteomes" id="UP000178597">
    <property type="component" value="Unassembled WGS sequence"/>
</dbReference>
<dbReference type="SUPFAM" id="SSF52943">
    <property type="entry name" value="ATP synthase (F1-ATPase), gamma subunit"/>
    <property type="match status" value="1"/>
</dbReference>
<evidence type="ECO:0000256" key="9">
    <source>
        <dbReference type="ARBA" id="ARBA00023310"/>
    </source>
</evidence>
<dbReference type="STRING" id="1802040.A3C28_05420"/>
<evidence type="ECO:0000256" key="7">
    <source>
        <dbReference type="ARBA" id="ARBA00023136"/>
    </source>
</evidence>
<reference evidence="12 13" key="1">
    <citation type="journal article" date="2016" name="Nat. Commun.">
        <title>Thousands of microbial genomes shed light on interconnected biogeochemical processes in an aquifer system.</title>
        <authorList>
            <person name="Anantharaman K."/>
            <person name="Brown C.T."/>
            <person name="Hug L.A."/>
            <person name="Sharon I."/>
            <person name="Castelle C.J."/>
            <person name="Probst A.J."/>
            <person name="Thomas B.C."/>
            <person name="Singh A."/>
            <person name="Wilkins M.J."/>
            <person name="Karaoz U."/>
            <person name="Brodie E.L."/>
            <person name="Williams K.H."/>
            <person name="Hubbard S.S."/>
            <person name="Banfield J.F."/>
        </authorList>
    </citation>
    <scope>NUCLEOTIDE SEQUENCE [LARGE SCALE GENOMIC DNA]</scope>
</reference>
<organism evidence="12 13">
    <name type="scientific">Candidatus Roizmanbacteria bacterium RIFCSPHIGHO2_02_FULL_39_9</name>
    <dbReference type="NCBI Taxonomy" id="1802040"/>
    <lineage>
        <taxon>Bacteria</taxon>
        <taxon>Candidatus Roizmaniibacteriota</taxon>
    </lineage>
</organism>
<protein>
    <recommendedName>
        <fullName evidence="14">ATP synthase gamma chain</fullName>
    </recommendedName>
</protein>
<comment type="subcellular location">
    <subcellularLocation>
        <location evidence="2">Membrane</location>
        <topology evidence="2">Peripheral membrane protein</topology>
    </subcellularLocation>
</comment>
<evidence type="ECO:0000256" key="2">
    <source>
        <dbReference type="ARBA" id="ARBA00004170"/>
    </source>
</evidence>
<dbReference type="GO" id="GO:0046933">
    <property type="term" value="F:proton-transporting ATP synthase activity, rotational mechanism"/>
    <property type="evidence" value="ECO:0007669"/>
    <property type="project" value="InterPro"/>
</dbReference>
<evidence type="ECO:0000256" key="10">
    <source>
        <dbReference type="SAM" id="Coils"/>
    </source>
</evidence>
<gene>
    <name evidence="12" type="ORF">A3C28_05420</name>
</gene>
<keyword evidence="8" id="KW-0139">CF(1)</keyword>
<dbReference type="GO" id="GO:0045259">
    <property type="term" value="C:proton-transporting ATP synthase complex"/>
    <property type="evidence" value="ECO:0007669"/>
    <property type="project" value="UniProtKB-KW"/>
</dbReference>
<evidence type="ECO:0008006" key="14">
    <source>
        <dbReference type="Google" id="ProtNLM"/>
    </source>
</evidence>
<dbReference type="EMBL" id="MFZP01000037">
    <property type="protein sequence ID" value="OGK26805.1"/>
    <property type="molecule type" value="Genomic_DNA"/>
</dbReference>
<comment type="caution">
    <text evidence="12">The sequence shown here is derived from an EMBL/GenBank/DDBJ whole genome shotgun (WGS) entry which is preliminary data.</text>
</comment>
<proteinExistence type="inferred from homology"/>
<comment type="similarity">
    <text evidence="3">Belongs to the ATPase gamma chain family.</text>
</comment>
<keyword evidence="9" id="KW-0066">ATP synthesis</keyword>
<dbReference type="InterPro" id="IPR035968">
    <property type="entry name" value="ATP_synth_F1_ATPase_gsu"/>
</dbReference>
<accession>A0A1F7H6T5</accession>
<evidence type="ECO:0000256" key="4">
    <source>
        <dbReference type="ARBA" id="ARBA00022448"/>
    </source>
</evidence>
<dbReference type="AlphaFoldDB" id="A0A1F7H6T5"/>
<evidence type="ECO:0000256" key="11">
    <source>
        <dbReference type="SAM" id="MobiDB-lite"/>
    </source>
</evidence>
<dbReference type="Pfam" id="PF00231">
    <property type="entry name" value="ATP-synt"/>
    <property type="match status" value="1"/>
</dbReference>
<evidence type="ECO:0000256" key="5">
    <source>
        <dbReference type="ARBA" id="ARBA00022781"/>
    </source>
</evidence>
<dbReference type="InterPro" id="IPR000131">
    <property type="entry name" value="ATP_synth_F1_gsu"/>
</dbReference>
<sequence>MQAKKQIQAELDFTRTFRLIAQAYEEIAVMKMRKIRNSVITTRQYLSQLSEVFFDVKQAQIRHKKMLEQMNKKKHMKKKQPQESTTAQPVSTERLNKTVSVFLSANTTLYGDLISRIFSFFIEKLKNDDSDIIIIGRLGRRLFDEQGPKRPYLYFELPDREITLEQLKPVIFHLVKYEKILVYYGRFDTIATQSPTVSNVSGDQPFPVLEKPRNLEERLGTDFLFEPSIESISRFFEELIASSLFRQTIAETQLARLGARIMSMERAQQNIEQDIKKLRSAEIKVSRLDQNRKQLDRLAGKSLWAK</sequence>
<evidence type="ECO:0000256" key="6">
    <source>
        <dbReference type="ARBA" id="ARBA00023065"/>
    </source>
</evidence>
<evidence type="ECO:0000313" key="13">
    <source>
        <dbReference type="Proteomes" id="UP000178597"/>
    </source>
</evidence>
<feature type="region of interest" description="Disordered" evidence="11">
    <location>
        <begin position="70"/>
        <end position="91"/>
    </location>
</feature>